<dbReference type="GO" id="GO:0006364">
    <property type="term" value="P:rRNA processing"/>
    <property type="evidence" value="ECO:0007669"/>
    <property type="project" value="UniProtKB-KW"/>
</dbReference>
<evidence type="ECO:0000256" key="2">
    <source>
        <dbReference type="ARBA" id="ARBA00022490"/>
    </source>
</evidence>
<dbReference type="AlphaFoldDB" id="A0A3T0D5Y8"/>
<dbReference type="PANTHER" id="PTHR42873:SF1">
    <property type="entry name" value="S-ADENOSYLMETHIONINE-DEPENDENT METHYLTRANSFERASE DOMAIN-CONTAINING PROTEIN"/>
    <property type="match status" value="1"/>
</dbReference>
<dbReference type="EMBL" id="CP034791">
    <property type="protein sequence ID" value="AZT90487.1"/>
    <property type="molecule type" value="Genomic_DNA"/>
</dbReference>
<evidence type="ECO:0000313" key="10">
    <source>
        <dbReference type="EMBL" id="AZT90487.1"/>
    </source>
</evidence>
<dbReference type="CDD" id="cd02440">
    <property type="entry name" value="AdoMet_MTases"/>
    <property type="match status" value="1"/>
</dbReference>
<gene>
    <name evidence="10" type="ORF">ELD05_07410</name>
</gene>
<dbReference type="GO" id="GO:0008168">
    <property type="term" value="F:methyltransferase activity"/>
    <property type="evidence" value="ECO:0007669"/>
    <property type="project" value="UniProtKB-KW"/>
</dbReference>
<protein>
    <submittedName>
        <fullName evidence="10">Class I SAM-dependent rRNA methyltransferase</fullName>
    </submittedName>
</protein>
<dbReference type="CDD" id="cd21153">
    <property type="entry name" value="PUA_RlmI"/>
    <property type="match status" value="1"/>
</dbReference>
<keyword evidence="4 10" id="KW-0489">Methyltransferase</keyword>
<dbReference type="KEGG" id="ccha:ELD05_07410"/>
<evidence type="ECO:0000256" key="5">
    <source>
        <dbReference type="ARBA" id="ARBA00022679"/>
    </source>
</evidence>
<dbReference type="InterPro" id="IPR002478">
    <property type="entry name" value="PUA"/>
</dbReference>
<evidence type="ECO:0000256" key="6">
    <source>
        <dbReference type="ARBA" id="ARBA00022691"/>
    </source>
</evidence>
<evidence type="ECO:0000256" key="8">
    <source>
        <dbReference type="ARBA" id="ARBA00038091"/>
    </source>
</evidence>
<dbReference type="GO" id="GO:0005737">
    <property type="term" value="C:cytoplasm"/>
    <property type="evidence" value="ECO:0007669"/>
    <property type="project" value="UniProtKB-SubCell"/>
</dbReference>
<keyword evidence="5 10" id="KW-0808">Transferase</keyword>
<dbReference type="Pfam" id="PF10672">
    <property type="entry name" value="Methyltrans_SAM"/>
    <property type="match status" value="1"/>
</dbReference>
<keyword evidence="2" id="KW-0963">Cytoplasm</keyword>
<evidence type="ECO:0000256" key="7">
    <source>
        <dbReference type="ARBA" id="ARBA00022884"/>
    </source>
</evidence>
<sequence>MAKVFLAKGKGLRVESGHPWVFRHEVERIDGEFEDGDIVEVYNFKNKFVGKGFINSKSQILVRILTRKNEEINIDFFKKRVQDAWEYRKSIGYLDNCRLIFAEADFLPGLIVDKFNDVLVMQTLSKGVDRYKDKLVDILVDVVSPKAIYERNDAKVREIEGLELKKGFLYGKSSTEVEIEENGIKMIVDIENGQKTGYFLDQKENRVAIRNFVSGKTVLDCFCHTGGFTINAAKFGASKVIGVDISDTAIEHAMRNAKLNGVENKCEFVVANVFDYLNELDDKKEKYDVVILDPPAFAKSIHTIENAKRGYKEINLRAMKILKKGGILVTCSCSHYMKPDLFFEVIKDAAKDAKKTLRMIEYRTQAKDHPYLINYEESLYLKCFIFQVL</sequence>
<keyword evidence="11" id="KW-1185">Reference proteome</keyword>
<organism evidence="10 11">
    <name type="scientific">Caldicellulosiruptor changbaiensis</name>
    <dbReference type="NCBI Taxonomy" id="1222016"/>
    <lineage>
        <taxon>Bacteria</taxon>
        <taxon>Bacillati</taxon>
        <taxon>Bacillota</taxon>
        <taxon>Bacillota incertae sedis</taxon>
        <taxon>Caldicellulosiruptorales</taxon>
        <taxon>Caldicellulosiruptoraceae</taxon>
        <taxon>Caldicellulosiruptor</taxon>
    </lineage>
</organism>
<evidence type="ECO:0000256" key="1">
    <source>
        <dbReference type="ARBA" id="ARBA00004496"/>
    </source>
</evidence>
<dbReference type="Gene3D" id="2.30.130.10">
    <property type="entry name" value="PUA domain"/>
    <property type="match status" value="1"/>
</dbReference>
<evidence type="ECO:0000259" key="9">
    <source>
        <dbReference type="SMART" id="SM00359"/>
    </source>
</evidence>
<dbReference type="InterPro" id="IPR015947">
    <property type="entry name" value="PUA-like_sf"/>
</dbReference>
<proteinExistence type="inferred from homology"/>
<dbReference type="GO" id="GO:0003723">
    <property type="term" value="F:RNA binding"/>
    <property type="evidence" value="ECO:0007669"/>
    <property type="project" value="UniProtKB-KW"/>
</dbReference>
<feature type="domain" description="PUA" evidence="9">
    <location>
        <begin position="2"/>
        <end position="86"/>
    </location>
</feature>
<dbReference type="InterPro" id="IPR029063">
    <property type="entry name" value="SAM-dependent_MTases_sf"/>
</dbReference>
<dbReference type="InterPro" id="IPR019614">
    <property type="entry name" value="SAM-dep_methyl-trfase"/>
</dbReference>
<evidence type="ECO:0000313" key="11">
    <source>
        <dbReference type="Proteomes" id="UP000282930"/>
    </source>
</evidence>
<accession>A0A3T0D5Y8</accession>
<evidence type="ECO:0000256" key="3">
    <source>
        <dbReference type="ARBA" id="ARBA00022552"/>
    </source>
</evidence>
<comment type="subcellular location">
    <subcellularLocation>
        <location evidence="1">Cytoplasm</location>
    </subcellularLocation>
</comment>
<keyword evidence="3" id="KW-0698">rRNA processing</keyword>
<dbReference type="Gene3D" id="3.40.50.150">
    <property type="entry name" value="Vaccinia Virus protein VP39"/>
    <property type="match status" value="1"/>
</dbReference>
<dbReference type="InterPro" id="IPR036974">
    <property type="entry name" value="PUA_sf"/>
</dbReference>
<comment type="similarity">
    <text evidence="8">Belongs to the methyltransferase superfamily. RlmI family.</text>
</comment>
<keyword evidence="7" id="KW-0694">RNA-binding</keyword>
<keyword evidence="6" id="KW-0949">S-adenosyl-L-methionine</keyword>
<dbReference type="PANTHER" id="PTHR42873">
    <property type="entry name" value="RIBOSOMAL RNA LARGE SUBUNIT METHYLTRANSFERASE"/>
    <property type="match status" value="1"/>
</dbReference>
<name>A0A3T0D5Y8_9FIRM</name>
<dbReference type="Gene3D" id="3.30.750.80">
    <property type="entry name" value="RNA methyltransferase domain (HRMD) like"/>
    <property type="match status" value="1"/>
</dbReference>
<evidence type="ECO:0000256" key="4">
    <source>
        <dbReference type="ARBA" id="ARBA00022603"/>
    </source>
</evidence>
<dbReference type="SUPFAM" id="SSF53335">
    <property type="entry name" value="S-adenosyl-L-methionine-dependent methyltransferases"/>
    <property type="match status" value="1"/>
</dbReference>
<reference evidence="10 11" key="1">
    <citation type="submission" date="2018-12" db="EMBL/GenBank/DDBJ databases">
        <title>Genome sequence from the cellulolytic species, Caldicellulosiruptor changbaiensis.</title>
        <authorList>
            <person name="Blumer-Schuette S.E."/>
            <person name="Mendoza C."/>
        </authorList>
    </citation>
    <scope>NUCLEOTIDE SEQUENCE [LARGE SCALE GENOMIC DNA]</scope>
    <source>
        <strain evidence="10 11">CBS-Z</strain>
    </source>
</reference>
<dbReference type="RefSeq" id="WP_127351929.1">
    <property type="nucleotide sequence ID" value="NZ_CP034791.1"/>
</dbReference>
<dbReference type="SUPFAM" id="SSF88697">
    <property type="entry name" value="PUA domain-like"/>
    <property type="match status" value="1"/>
</dbReference>
<dbReference type="SMART" id="SM00359">
    <property type="entry name" value="PUA"/>
    <property type="match status" value="1"/>
</dbReference>
<dbReference type="CDD" id="cd11572">
    <property type="entry name" value="RlmI_M_like"/>
    <property type="match status" value="1"/>
</dbReference>
<dbReference type="InterPro" id="IPR041532">
    <property type="entry name" value="RlmI-like_PUA"/>
</dbReference>
<dbReference type="PROSITE" id="PS50890">
    <property type="entry name" value="PUA"/>
    <property type="match status" value="1"/>
</dbReference>
<dbReference type="Proteomes" id="UP000282930">
    <property type="component" value="Chromosome"/>
</dbReference>
<dbReference type="Pfam" id="PF17785">
    <property type="entry name" value="PUA_3"/>
    <property type="match status" value="1"/>
</dbReference>
<dbReference type="GO" id="GO:0032259">
    <property type="term" value="P:methylation"/>
    <property type="evidence" value="ECO:0007669"/>
    <property type="project" value="UniProtKB-KW"/>
</dbReference>